<dbReference type="SUPFAM" id="SSF50129">
    <property type="entry name" value="GroES-like"/>
    <property type="match status" value="1"/>
</dbReference>
<evidence type="ECO:0000313" key="6">
    <source>
        <dbReference type="Proteomes" id="UP000837801"/>
    </source>
</evidence>
<comment type="similarity">
    <text evidence="3">Belongs to the YIM1 family.</text>
</comment>
<dbReference type="InterPro" id="IPR013154">
    <property type="entry name" value="ADH-like_N"/>
</dbReference>
<protein>
    <submittedName>
        <fullName evidence="5">Protein Yim1p</fullName>
    </submittedName>
</protein>
<evidence type="ECO:0000256" key="2">
    <source>
        <dbReference type="ARBA" id="ARBA00022677"/>
    </source>
</evidence>
<dbReference type="Gene3D" id="3.90.180.10">
    <property type="entry name" value="Medium-chain alcohol dehydrogenases, catalytic domain"/>
    <property type="match status" value="1"/>
</dbReference>
<gene>
    <name evidence="5" type="ORF">CLIB1423_02S02388</name>
</gene>
<dbReference type="GO" id="GO:0005739">
    <property type="term" value="C:mitochondrion"/>
    <property type="evidence" value="ECO:0007669"/>
    <property type="project" value="TreeGrafter"/>
</dbReference>
<comment type="caution">
    <text evidence="5">The sequence shown here is derived from an EMBL/GenBank/DDBJ whole genome shotgun (WGS) entry which is preliminary data.</text>
</comment>
<dbReference type="AlphaFoldDB" id="A0A9P0QK95"/>
<dbReference type="EMBL" id="CAKXYY010000002">
    <property type="protein sequence ID" value="CAH2350667.1"/>
    <property type="molecule type" value="Genomic_DNA"/>
</dbReference>
<dbReference type="Pfam" id="PF08240">
    <property type="entry name" value="ADH_N"/>
    <property type="match status" value="1"/>
</dbReference>
<keyword evidence="6" id="KW-1185">Reference proteome</keyword>
<evidence type="ECO:0000256" key="1">
    <source>
        <dbReference type="ARBA" id="ARBA00004502"/>
    </source>
</evidence>
<evidence type="ECO:0000259" key="4">
    <source>
        <dbReference type="SMART" id="SM00829"/>
    </source>
</evidence>
<evidence type="ECO:0000256" key="3">
    <source>
        <dbReference type="ARBA" id="ARBA00038249"/>
    </source>
</evidence>
<dbReference type="InterPro" id="IPR050700">
    <property type="entry name" value="YIM1/Zinc_Alcohol_DH_Fams"/>
</dbReference>
<sequence length="374" mass="41678">MTLTSPNLTFKSLSYSSNREKISIGEDTIQLVANKDGTYDVPEKKILVRVHSAALNPVDMILYNSAHPILSYFFGKQGIGRDYSGTIEKIGAVAGKKFDFKVGDEVCGLYRHPFGKGTCSEYILIDPAVDKAIGLKPKNLTMEEASSWPLVYGTAESMLGVRTAKNKPKFNKESKVLIIGASTSVGRYLLQICSKKYHMRDIVAVCSPKSEQAVRELGATSIIDYTKLSKDQGGIYPPAQELAVSGKFDMILDCVGNSDFLDDTRMDHTLKSNGDYVTICGDDKNEYGSNSMLNSMKNLDPLFRMIRKFFGWLPYSYQLVFTEPEKEWIDSGIEGFEDGSLQVQIDSVYEFIDYEKAIERLNSNRATGKVVIKI</sequence>
<dbReference type="InterPro" id="IPR036291">
    <property type="entry name" value="NAD(P)-bd_dom_sf"/>
</dbReference>
<feature type="domain" description="Enoyl reductase (ER)" evidence="4">
    <location>
        <begin position="25"/>
        <end position="372"/>
    </location>
</feature>
<organism evidence="5 6">
    <name type="scientific">[Candida] railenensis</name>
    <dbReference type="NCBI Taxonomy" id="45579"/>
    <lineage>
        <taxon>Eukaryota</taxon>
        <taxon>Fungi</taxon>
        <taxon>Dikarya</taxon>
        <taxon>Ascomycota</taxon>
        <taxon>Saccharomycotina</taxon>
        <taxon>Pichiomycetes</taxon>
        <taxon>Debaryomycetaceae</taxon>
        <taxon>Kurtzmaniella</taxon>
    </lineage>
</organism>
<dbReference type="InterPro" id="IPR020843">
    <property type="entry name" value="ER"/>
</dbReference>
<dbReference type="GO" id="GO:0016491">
    <property type="term" value="F:oxidoreductase activity"/>
    <property type="evidence" value="ECO:0007669"/>
    <property type="project" value="InterPro"/>
</dbReference>
<dbReference type="InterPro" id="IPR011032">
    <property type="entry name" value="GroES-like_sf"/>
</dbReference>
<dbReference type="Pfam" id="PF13602">
    <property type="entry name" value="ADH_zinc_N_2"/>
    <property type="match status" value="1"/>
</dbReference>
<dbReference type="Proteomes" id="UP000837801">
    <property type="component" value="Unassembled WGS sequence"/>
</dbReference>
<reference evidence="5" key="1">
    <citation type="submission" date="2022-03" db="EMBL/GenBank/DDBJ databases">
        <authorList>
            <person name="Legras J.-L."/>
            <person name="Devillers H."/>
            <person name="Grondin C."/>
        </authorList>
    </citation>
    <scope>NUCLEOTIDE SEQUENCE</scope>
    <source>
        <strain evidence="5">CLIB 1423</strain>
    </source>
</reference>
<dbReference type="PANTHER" id="PTHR11695:SF294">
    <property type="entry name" value="RETICULON-4-INTERACTING PROTEIN 1, MITOCHONDRIAL"/>
    <property type="match status" value="1"/>
</dbReference>
<comment type="subcellular location">
    <subcellularLocation>
        <location evidence="1">Lipid droplet</location>
    </subcellularLocation>
</comment>
<dbReference type="PANTHER" id="PTHR11695">
    <property type="entry name" value="ALCOHOL DEHYDROGENASE RELATED"/>
    <property type="match status" value="1"/>
</dbReference>
<proteinExistence type="inferred from homology"/>
<evidence type="ECO:0000313" key="5">
    <source>
        <dbReference type="EMBL" id="CAH2350667.1"/>
    </source>
</evidence>
<accession>A0A9P0QK95</accession>
<name>A0A9P0QK95_9ASCO</name>
<keyword evidence="2" id="KW-0551">Lipid droplet</keyword>
<dbReference type="GO" id="GO:0005811">
    <property type="term" value="C:lipid droplet"/>
    <property type="evidence" value="ECO:0007669"/>
    <property type="project" value="UniProtKB-SubCell"/>
</dbReference>
<dbReference type="SMART" id="SM00829">
    <property type="entry name" value="PKS_ER"/>
    <property type="match status" value="1"/>
</dbReference>
<dbReference type="SUPFAM" id="SSF51735">
    <property type="entry name" value="NAD(P)-binding Rossmann-fold domains"/>
    <property type="match status" value="1"/>
</dbReference>
<dbReference type="Gene3D" id="3.40.50.720">
    <property type="entry name" value="NAD(P)-binding Rossmann-like Domain"/>
    <property type="match status" value="1"/>
</dbReference>
<dbReference type="OrthoDB" id="3509362at2759"/>